<evidence type="ECO:0000313" key="2">
    <source>
        <dbReference type="EMBL" id="KOF04645.1"/>
    </source>
</evidence>
<reference evidence="3" key="1">
    <citation type="submission" date="2014-11" db="EMBL/GenBank/DDBJ databases">
        <title>Genome sequencing of Roseivirga sp. D-25.</title>
        <authorList>
            <person name="Selvaratnam C."/>
            <person name="Thevarajoo S."/>
            <person name="Goh K.M."/>
            <person name="Eee R."/>
            <person name="Chan K.-G."/>
            <person name="Chong C.S."/>
        </authorList>
    </citation>
    <scope>NUCLEOTIDE SEQUENCE [LARGE SCALE GENOMIC DNA]</scope>
    <source>
        <strain evidence="3">D-25</strain>
    </source>
</reference>
<protein>
    <submittedName>
        <fullName evidence="2">Gliding motility protein</fullName>
    </submittedName>
</protein>
<comment type="caution">
    <text evidence="2">The sequence shown here is derived from an EMBL/GenBank/DDBJ whole genome shotgun (WGS) entry which is preliminary data.</text>
</comment>
<organism evidence="2 3">
    <name type="scientific">Roseivirga seohaensis subsp. aquiponti</name>
    <dbReference type="NCBI Taxonomy" id="1566026"/>
    <lineage>
        <taxon>Bacteria</taxon>
        <taxon>Pseudomonadati</taxon>
        <taxon>Bacteroidota</taxon>
        <taxon>Cytophagia</taxon>
        <taxon>Cytophagales</taxon>
        <taxon>Roseivirgaceae</taxon>
        <taxon>Roseivirga</taxon>
    </lineage>
</organism>
<evidence type="ECO:0000256" key="1">
    <source>
        <dbReference type="SAM" id="SignalP"/>
    </source>
</evidence>
<evidence type="ECO:0000313" key="3">
    <source>
        <dbReference type="Proteomes" id="UP000036908"/>
    </source>
</evidence>
<accession>A0A0L8AQY4</accession>
<dbReference type="Proteomes" id="UP000036908">
    <property type="component" value="Unassembled WGS sequence"/>
</dbReference>
<proteinExistence type="predicted"/>
<keyword evidence="3" id="KW-1185">Reference proteome</keyword>
<dbReference type="PROSITE" id="PS51257">
    <property type="entry name" value="PROKAR_LIPOPROTEIN"/>
    <property type="match status" value="1"/>
</dbReference>
<dbReference type="EMBL" id="JSVA01000001">
    <property type="protein sequence ID" value="KOF04645.1"/>
    <property type="molecule type" value="Genomic_DNA"/>
</dbReference>
<dbReference type="PATRIC" id="fig|1566026.4.peg.45"/>
<dbReference type="InterPro" id="IPR019850">
    <property type="entry name" value="GldD-like"/>
</dbReference>
<feature type="signal peptide" evidence="1">
    <location>
        <begin position="1"/>
        <end position="19"/>
    </location>
</feature>
<keyword evidence="1" id="KW-0732">Signal</keyword>
<feature type="chain" id="PRO_5005580312" evidence="1">
    <location>
        <begin position="20"/>
        <end position="192"/>
    </location>
</feature>
<dbReference type="Pfam" id="PF25593">
    <property type="entry name" value="GldD_lipo"/>
    <property type="match status" value="1"/>
</dbReference>
<sequence length="192" mass="22465">MQKLLLLSFVLMLGFSACEQTYLPKPKAYNRIDLPESAYQVLPDTFPYQFFYSQYAELSRDTFPKSGRYYINLFYPDYDAVIQITYKDLKNPDNNVEELLTEAFDLTMKHNPKAYSIRESIIAMRNNQVASIAELAGEVPSQFQFFTTDSTTHFFRGALYFNTANKNDSLRPIIEFIKKDAIEMLNTLEWKY</sequence>
<gene>
    <name evidence="2" type="ORF">OB69_00215</name>
</gene>
<dbReference type="AlphaFoldDB" id="A0A0L8AQY4"/>
<name>A0A0L8AQY4_9BACT</name>